<organism evidence="3">
    <name type="scientific">Taraxacum kok-saghyz</name>
    <name type="common">Russian dandelion</name>
    <dbReference type="NCBI Taxonomy" id="333970"/>
    <lineage>
        <taxon>Eukaryota</taxon>
        <taxon>Viridiplantae</taxon>
        <taxon>Streptophyta</taxon>
        <taxon>Embryophyta</taxon>
        <taxon>Tracheophyta</taxon>
        <taxon>Spermatophyta</taxon>
        <taxon>Magnoliopsida</taxon>
        <taxon>eudicotyledons</taxon>
        <taxon>Gunneridae</taxon>
        <taxon>Pentapetalae</taxon>
        <taxon>asterids</taxon>
        <taxon>campanulids</taxon>
        <taxon>Asterales</taxon>
        <taxon>Asteraceae</taxon>
        <taxon>Cichorioideae</taxon>
        <taxon>Cichorieae</taxon>
        <taxon>Crepidinae</taxon>
        <taxon>Taraxacum</taxon>
    </lineage>
</organism>
<dbReference type="InterPro" id="IPR008802">
    <property type="entry name" value="REF"/>
</dbReference>
<dbReference type="PANTHER" id="PTHR33732:SF9">
    <property type="entry name" value="REF_SRPP-LIKE PROTEIN OS05G0151300_LOC_OS05G05940"/>
    <property type="match status" value="1"/>
</dbReference>
<evidence type="ECO:0000313" key="3">
    <source>
        <dbReference type="EMBL" id="AMB19725.1"/>
    </source>
</evidence>
<dbReference type="EMBL" id="KT899436">
    <property type="protein sequence ID" value="AMB19725.1"/>
    <property type="molecule type" value="mRNA"/>
</dbReference>
<dbReference type="PANTHER" id="PTHR33732">
    <property type="entry name" value="REF/SRPP-LIKE PROTEIN OS05G0151300/LOC_OS05G05940"/>
    <property type="match status" value="1"/>
</dbReference>
<evidence type="ECO:0000256" key="2">
    <source>
        <dbReference type="SAM" id="MobiDB-lite"/>
    </source>
</evidence>
<protein>
    <submittedName>
        <fullName evidence="3">Small rubber particle protein 5</fullName>
    </submittedName>
</protein>
<dbReference type="AlphaFoldDB" id="A0A0Y0BAE7"/>
<name>A0A0Y0BAE7_TARKO</name>
<sequence>MADAASVTDEPQVQTEGEKLKYLEFVEEAITQAIDYASKVYEFAKEKSGPLKPGVETIETTLKTVVGPAYEKYHDVPVVVLKFVDRKVDESVTQIDGVLPPIVKDATKVGVVETAKEFLEKIDPVAEKYASSAWSTVNQLPLVASTVKALTPSAALVTEKYNQTVKENASFLPLVPTDKIARVFSIPEKDAEKPEPAVVPGGEEEAAEEVAGGGGAE</sequence>
<proteinExistence type="evidence at transcript level"/>
<reference evidence="3" key="1">
    <citation type="submission" date="2015-10" db="EMBL/GenBank/DDBJ databases">
        <title>Transcriptome analysis of latex from Taraxacum kok-saghyz provides insights into rubber biosynthesis.</title>
        <authorList>
            <person name="Choi S.C."/>
            <person name="Tata S.K."/>
            <person name="Ryu S.B."/>
        </authorList>
    </citation>
    <scope>NUCLEOTIDE SEQUENCE</scope>
</reference>
<feature type="region of interest" description="Disordered" evidence="2">
    <location>
        <begin position="187"/>
        <end position="217"/>
    </location>
</feature>
<accession>A0A0Y0BAE7</accession>
<gene>
    <name evidence="3" type="primary">SRPP5</name>
</gene>
<evidence type="ECO:0000256" key="1">
    <source>
        <dbReference type="ARBA" id="ARBA00009737"/>
    </source>
</evidence>
<comment type="similarity">
    <text evidence="1">Belongs to the REF/SRPP family.</text>
</comment>
<dbReference type="Pfam" id="PF05755">
    <property type="entry name" value="REF"/>
    <property type="match status" value="1"/>
</dbReference>